<reference evidence="1" key="1">
    <citation type="submission" date="2024-07" db="EMBL/GenBank/DDBJ databases">
        <title>Metagenome and Metagenome-Assembled Genomes of Archaea from a hot spring from the geothermal field of Los Azufres, Mexico.</title>
        <authorList>
            <person name="Marin-Paredes R."/>
            <person name="Martinez-Romero E."/>
            <person name="Servin-Garciduenas L.E."/>
        </authorList>
    </citation>
    <scope>NUCLEOTIDE SEQUENCE</scope>
</reference>
<evidence type="ECO:0000313" key="1">
    <source>
        <dbReference type="EMBL" id="MFB6490256.1"/>
    </source>
</evidence>
<accession>A0ACC6V008</accession>
<proteinExistence type="predicted"/>
<evidence type="ECO:0000313" key="2">
    <source>
        <dbReference type="Proteomes" id="UP000033636"/>
    </source>
</evidence>
<name>A0ACC6V008_9CREN</name>
<sequence length="289" mass="32652">MDLLCVERLSCTPADHRAEAEEAQRRFPTPQLLERVVDAPQEALRALKLLKGNGLGIKGRAYAFLSGSLIVECGEDCGRLKGLADAGLAEALGRYIYIPYTALDEKILEHLPLEEEEVEVKRAYIASVEGINTGEELTKALTEYLSSGGYFLGRRIEKALHDLTYIPQLVNKYIYKINILLKLDGNYIVGINYIDIRRTVHLGFSAVEGYLSYGLDYAVLLHPYVDHRFHKSIAGRMAERGIGDAGYMAIDLINEILYIYKFPKYNSAFNKYMFIHSNSRAIRSYIENL</sequence>
<comment type="caution">
    <text evidence="1">The sequence shown here is derived from an EMBL/GenBank/DDBJ whole genome shotgun (WGS) entry which is preliminary data.</text>
</comment>
<dbReference type="Proteomes" id="UP000033636">
    <property type="component" value="Unassembled WGS sequence"/>
</dbReference>
<gene>
    <name evidence="1" type="ORF">TU35_003240</name>
</gene>
<protein>
    <submittedName>
        <fullName evidence="1">Uncharacterized protein</fullName>
    </submittedName>
</protein>
<dbReference type="EMBL" id="JZWT02000006">
    <property type="protein sequence ID" value="MFB6490256.1"/>
    <property type="molecule type" value="Genomic_DNA"/>
</dbReference>
<organism evidence="1 2">
    <name type="scientific">Thermoproteus sp. AZ2</name>
    <dbReference type="NCBI Taxonomy" id="1609232"/>
    <lineage>
        <taxon>Archaea</taxon>
        <taxon>Thermoproteota</taxon>
        <taxon>Thermoprotei</taxon>
        <taxon>Thermoproteales</taxon>
        <taxon>Thermoproteaceae</taxon>
        <taxon>Thermoproteus</taxon>
    </lineage>
</organism>